<dbReference type="STRING" id="106004.A0A1Y2G1N6"/>
<keyword evidence="8" id="KW-0999">Mitochondrion inner membrane</keyword>
<dbReference type="GO" id="GO:0006744">
    <property type="term" value="P:ubiquinone biosynthetic process"/>
    <property type="evidence" value="ECO:0007669"/>
    <property type="project" value="UniProtKB-UniRule"/>
</dbReference>
<dbReference type="Pfam" id="PF03232">
    <property type="entry name" value="COQ7"/>
    <property type="match status" value="1"/>
</dbReference>
<evidence type="ECO:0000256" key="2">
    <source>
        <dbReference type="ARBA" id="ARBA00022688"/>
    </source>
</evidence>
<dbReference type="CDD" id="cd01042">
    <property type="entry name" value="DMQH"/>
    <property type="match status" value="1"/>
</dbReference>
<comment type="catalytic activity">
    <reaction evidence="8">
        <text>a 5-methoxy-2-methyl-3-(all-trans-polyprenyl)benzene-1,4-diol + AH2 + O2 = a 3-demethylubiquinol + A + H2O</text>
        <dbReference type="Rhea" id="RHEA:50908"/>
        <dbReference type="Rhea" id="RHEA-COMP:10859"/>
        <dbReference type="Rhea" id="RHEA-COMP:10914"/>
        <dbReference type="ChEBI" id="CHEBI:13193"/>
        <dbReference type="ChEBI" id="CHEBI:15377"/>
        <dbReference type="ChEBI" id="CHEBI:15379"/>
        <dbReference type="ChEBI" id="CHEBI:17499"/>
        <dbReference type="ChEBI" id="CHEBI:84167"/>
        <dbReference type="ChEBI" id="CHEBI:84422"/>
        <dbReference type="EC" id="1.14.99.60"/>
    </reaction>
</comment>
<dbReference type="EC" id="1.14.99.60" evidence="8"/>
<feature type="region of interest" description="Disordered" evidence="9">
    <location>
        <begin position="56"/>
        <end position="82"/>
    </location>
</feature>
<evidence type="ECO:0000256" key="6">
    <source>
        <dbReference type="ARBA" id="ARBA00023033"/>
    </source>
</evidence>
<dbReference type="SUPFAM" id="SSF47240">
    <property type="entry name" value="Ferritin-like"/>
    <property type="match status" value="1"/>
</dbReference>
<dbReference type="InParanoid" id="A0A1Y2G1N6"/>
<name>A0A1Y2G1N6_9BASI</name>
<evidence type="ECO:0000256" key="1">
    <source>
        <dbReference type="ARBA" id="ARBA00004749"/>
    </source>
</evidence>
<feature type="binding site" evidence="8">
    <location>
        <position position="189"/>
    </location>
    <ligand>
        <name>Fe cation</name>
        <dbReference type="ChEBI" id="CHEBI:24875"/>
        <label>2</label>
    </ligand>
</feature>
<dbReference type="GO" id="GO:0046872">
    <property type="term" value="F:metal ion binding"/>
    <property type="evidence" value="ECO:0007669"/>
    <property type="project" value="UniProtKB-KW"/>
</dbReference>
<keyword evidence="3 8" id="KW-0479">Metal-binding</keyword>
<dbReference type="Proteomes" id="UP000193467">
    <property type="component" value="Unassembled WGS sequence"/>
</dbReference>
<feature type="compositionally biased region" description="Pro residues" evidence="9">
    <location>
        <begin position="62"/>
        <end position="72"/>
    </location>
</feature>
<dbReference type="UniPathway" id="UPA00232"/>
<evidence type="ECO:0000256" key="9">
    <source>
        <dbReference type="SAM" id="MobiDB-lite"/>
    </source>
</evidence>
<evidence type="ECO:0000313" key="11">
    <source>
        <dbReference type="Proteomes" id="UP000193467"/>
    </source>
</evidence>
<evidence type="ECO:0000256" key="5">
    <source>
        <dbReference type="ARBA" id="ARBA00023004"/>
    </source>
</evidence>
<organism evidence="10 11">
    <name type="scientific">Leucosporidium creatinivorum</name>
    <dbReference type="NCBI Taxonomy" id="106004"/>
    <lineage>
        <taxon>Eukaryota</taxon>
        <taxon>Fungi</taxon>
        <taxon>Dikarya</taxon>
        <taxon>Basidiomycota</taxon>
        <taxon>Pucciniomycotina</taxon>
        <taxon>Microbotryomycetes</taxon>
        <taxon>Leucosporidiales</taxon>
        <taxon>Leucosporidium</taxon>
    </lineage>
</organism>
<feature type="binding site" evidence="8">
    <location>
        <position position="140"/>
    </location>
    <ligand>
        <name>Fe cation</name>
        <dbReference type="ChEBI" id="CHEBI:24875"/>
        <label>1</label>
    </ligand>
</feature>
<keyword evidence="6 8" id="KW-0503">Monooxygenase</keyword>
<dbReference type="FunCoup" id="A0A1Y2G1N6">
    <property type="interactions" value="193"/>
</dbReference>
<comment type="function">
    <text evidence="8">Catalyzes the hydroxylation of 2-polyprenyl-3-methyl-6-methoxy-1,4-benzoquinol (DMQH2) during ubiquinone biosynthesis. Has also a structural role in the COQ enzyme complex, stabilizing other COQ polypeptides.</text>
</comment>
<dbReference type="EMBL" id="MCGR01000003">
    <property type="protein sequence ID" value="ORY90785.1"/>
    <property type="molecule type" value="Genomic_DNA"/>
</dbReference>
<evidence type="ECO:0000256" key="7">
    <source>
        <dbReference type="ARBA" id="ARBA00023136"/>
    </source>
</evidence>
<feature type="binding site" evidence="8">
    <location>
        <position position="137"/>
    </location>
    <ligand>
        <name>Fe cation</name>
        <dbReference type="ChEBI" id="CHEBI:24875"/>
        <label>2</label>
    </ligand>
</feature>
<keyword evidence="10" id="KW-0830">Ubiquinone</keyword>
<dbReference type="InterPro" id="IPR009078">
    <property type="entry name" value="Ferritin-like_SF"/>
</dbReference>
<evidence type="ECO:0000256" key="4">
    <source>
        <dbReference type="ARBA" id="ARBA00023002"/>
    </source>
</evidence>
<proteinExistence type="inferred from homology"/>
<keyword evidence="8" id="KW-0496">Mitochondrion</keyword>
<reference evidence="10 11" key="1">
    <citation type="submission" date="2016-07" db="EMBL/GenBank/DDBJ databases">
        <title>Pervasive Adenine N6-methylation of Active Genes in Fungi.</title>
        <authorList>
            <consortium name="DOE Joint Genome Institute"/>
            <person name="Mondo S.J."/>
            <person name="Dannebaum R.O."/>
            <person name="Kuo R.C."/>
            <person name="Labutti K."/>
            <person name="Haridas S."/>
            <person name="Kuo A."/>
            <person name="Salamov A."/>
            <person name="Ahrendt S.R."/>
            <person name="Lipzen A."/>
            <person name="Sullivan W."/>
            <person name="Andreopoulos W.B."/>
            <person name="Clum A."/>
            <person name="Lindquist E."/>
            <person name="Daum C."/>
            <person name="Ramamoorthy G.K."/>
            <person name="Gryganskyi A."/>
            <person name="Culley D."/>
            <person name="Magnuson J.K."/>
            <person name="James T.Y."/>
            <person name="O'Malley M.A."/>
            <person name="Stajich J.E."/>
            <person name="Spatafora J.W."/>
            <person name="Visel A."/>
            <person name="Grigoriev I.V."/>
        </authorList>
    </citation>
    <scope>NUCLEOTIDE SEQUENCE [LARGE SCALE GENOMIC DNA]</scope>
    <source>
        <strain evidence="10 11">62-1032</strain>
    </source>
</reference>
<keyword evidence="11" id="KW-1185">Reference proteome</keyword>
<comment type="caution">
    <text evidence="10">The sequence shown here is derived from an EMBL/GenBank/DDBJ whole genome shotgun (WGS) entry which is preliminary data.</text>
</comment>
<comment type="similarity">
    <text evidence="8">Belongs to the COQ7 family.</text>
</comment>
<evidence type="ECO:0000313" key="10">
    <source>
        <dbReference type="EMBL" id="ORY90785.1"/>
    </source>
</evidence>
<dbReference type="PANTHER" id="PTHR11237">
    <property type="entry name" value="COENZYME Q10 BIOSYNTHESIS PROTEIN 7"/>
    <property type="match status" value="1"/>
</dbReference>
<sequence>MAMRSFASTSTLLLRARPCTFTLLCRHHSSGPPPIFAPSGSTSAHTEIPYAEPNLASSAYLPPQPSAPPPEQLSPEATQSTPLDLTPEQRRLLEEIIRVDQAGELGANLIYQGQHAVFARGKDKKLADIVQHMWDGEKKHIAVFDKLITQHDVRPTALYPLWKVAGFALGAGTALLGKRAAMACTEAVETVIGEHYNSQVEALLRTFPTNHPSIPLLRQILQEFRDDELEHLDTAVENESQMTPHHALLSALIAAGCRGAIGVSERV</sequence>
<feature type="binding site" evidence="8">
    <location>
        <position position="228"/>
    </location>
    <ligand>
        <name>Fe cation</name>
        <dbReference type="ChEBI" id="CHEBI:24875"/>
        <label>1</label>
    </ligand>
</feature>
<comment type="cofactor">
    <cofactor evidence="8">
        <name>Fe cation</name>
        <dbReference type="ChEBI" id="CHEBI:24875"/>
    </cofactor>
    <text evidence="8">Binds 2 iron ions per subunit.</text>
</comment>
<dbReference type="GO" id="GO:0016709">
    <property type="term" value="F:oxidoreductase activity, acting on paired donors, with incorporation or reduction of molecular oxygen, NAD(P)H as one donor, and incorporation of one atom of oxygen"/>
    <property type="evidence" value="ECO:0007669"/>
    <property type="project" value="UniProtKB-UniRule"/>
</dbReference>
<gene>
    <name evidence="8" type="primary">COQ7</name>
    <name evidence="10" type="ORF">BCR35DRAFT_274786</name>
</gene>
<feature type="binding site" evidence="8">
    <location>
        <position position="137"/>
    </location>
    <ligand>
        <name>Fe cation</name>
        <dbReference type="ChEBI" id="CHEBI:24875"/>
        <label>1</label>
    </ligand>
</feature>
<protein>
    <recommendedName>
        <fullName evidence="8">5-demethoxyubiquinone hydroxylase, mitochondrial</fullName>
        <shortName evidence="8">DMQ hydroxylase</shortName>
        <ecNumber evidence="8">1.14.99.60</ecNumber>
    </recommendedName>
    <alternativeName>
        <fullName evidence="8">Ubiquinone biosynthesis monooxygenase COQ7</fullName>
    </alternativeName>
</protein>
<dbReference type="AlphaFoldDB" id="A0A1Y2G1N6"/>
<feature type="binding site" evidence="8">
    <location>
        <position position="228"/>
    </location>
    <ligand>
        <name>Fe cation</name>
        <dbReference type="ChEBI" id="CHEBI:24875"/>
        <label>2</label>
    </ligand>
</feature>
<keyword evidence="2 8" id="KW-0831">Ubiquinone biosynthesis</keyword>
<dbReference type="OrthoDB" id="275371at2759"/>
<comment type="subunit">
    <text evidence="8">Component of a multi-subunit COQ enzyme complex, composed of at least COQ3, COQ4, COQ5, COQ6, COQ7 and COQ9.</text>
</comment>
<comment type="pathway">
    <text evidence="1 8">Cofactor biosynthesis; ubiquinone biosynthesis.</text>
</comment>
<dbReference type="GO" id="GO:0008682">
    <property type="term" value="F:3-demethoxyubiquinol 3-hydroxylase activity"/>
    <property type="evidence" value="ECO:0007669"/>
    <property type="project" value="UniProtKB-EC"/>
</dbReference>
<comment type="subcellular location">
    <subcellularLocation>
        <location evidence="8">Mitochondrion inner membrane</location>
        <topology evidence="8">Peripheral membrane protein</topology>
        <orientation evidence="8">Matrix side</orientation>
    </subcellularLocation>
</comment>
<evidence type="ECO:0000256" key="3">
    <source>
        <dbReference type="ARBA" id="ARBA00022723"/>
    </source>
</evidence>
<keyword evidence="4 8" id="KW-0560">Oxidoreductase</keyword>
<dbReference type="PANTHER" id="PTHR11237:SF4">
    <property type="entry name" value="5-DEMETHOXYUBIQUINONE HYDROXYLASE, MITOCHONDRIAL"/>
    <property type="match status" value="1"/>
</dbReference>
<dbReference type="InterPro" id="IPR011566">
    <property type="entry name" value="Ubq_synth_Coq7"/>
</dbReference>
<accession>A0A1Y2G1N6</accession>
<dbReference type="HAMAP" id="MF_01658">
    <property type="entry name" value="COQ7"/>
    <property type="match status" value="1"/>
</dbReference>
<keyword evidence="7 8" id="KW-0472">Membrane</keyword>
<evidence type="ECO:0000256" key="8">
    <source>
        <dbReference type="HAMAP-Rule" id="MF_03194"/>
    </source>
</evidence>
<dbReference type="GO" id="GO:0031314">
    <property type="term" value="C:extrinsic component of mitochondrial inner membrane"/>
    <property type="evidence" value="ECO:0007669"/>
    <property type="project" value="UniProtKB-UniRule"/>
</dbReference>
<feature type="binding site" evidence="8">
    <location>
        <position position="231"/>
    </location>
    <ligand>
        <name>Fe cation</name>
        <dbReference type="ChEBI" id="CHEBI:24875"/>
        <label>2</label>
    </ligand>
</feature>
<feature type="binding site" evidence="8">
    <location>
        <position position="104"/>
    </location>
    <ligand>
        <name>Fe cation</name>
        <dbReference type="ChEBI" id="CHEBI:24875"/>
        <label>1</label>
    </ligand>
</feature>
<keyword evidence="5 8" id="KW-0408">Iron</keyword>